<dbReference type="PROSITE" id="PS51677">
    <property type="entry name" value="NODB"/>
    <property type="match status" value="1"/>
</dbReference>
<organism evidence="8 9">
    <name type="scientific">Apodospora peruviana</name>
    <dbReference type="NCBI Taxonomy" id="516989"/>
    <lineage>
        <taxon>Eukaryota</taxon>
        <taxon>Fungi</taxon>
        <taxon>Dikarya</taxon>
        <taxon>Ascomycota</taxon>
        <taxon>Pezizomycotina</taxon>
        <taxon>Sordariomycetes</taxon>
        <taxon>Sordariomycetidae</taxon>
        <taxon>Sordariales</taxon>
        <taxon>Lasiosphaeriaceae</taxon>
        <taxon>Apodospora</taxon>
    </lineage>
</organism>
<evidence type="ECO:0000313" key="9">
    <source>
        <dbReference type="Proteomes" id="UP001283341"/>
    </source>
</evidence>
<reference evidence="8" key="1">
    <citation type="journal article" date="2023" name="Mol. Phylogenet. Evol.">
        <title>Genome-scale phylogeny and comparative genomics of the fungal order Sordariales.</title>
        <authorList>
            <person name="Hensen N."/>
            <person name="Bonometti L."/>
            <person name="Westerberg I."/>
            <person name="Brannstrom I.O."/>
            <person name="Guillou S."/>
            <person name="Cros-Aarteil S."/>
            <person name="Calhoun S."/>
            <person name="Haridas S."/>
            <person name="Kuo A."/>
            <person name="Mondo S."/>
            <person name="Pangilinan J."/>
            <person name="Riley R."/>
            <person name="LaButti K."/>
            <person name="Andreopoulos B."/>
            <person name="Lipzen A."/>
            <person name="Chen C."/>
            <person name="Yan M."/>
            <person name="Daum C."/>
            <person name="Ng V."/>
            <person name="Clum A."/>
            <person name="Steindorff A."/>
            <person name="Ohm R.A."/>
            <person name="Martin F."/>
            <person name="Silar P."/>
            <person name="Natvig D.O."/>
            <person name="Lalanne C."/>
            <person name="Gautier V."/>
            <person name="Ament-Velasquez S.L."/>
            <person name="Kruys A."/>
            <person name="Hutchinson M.I."/>
            <person name="Powell A.J."/>
            <person name="Barry K."/>
            <person name="Miller A.N."/>
            <person name="Grigoriev I.V."/>
            <person name="Debuchy R."/>
            <person name="Gladieux P."/>
            <person name="Hiltunen Thoren M."/>
            <person name="Johannesson H."/>
        </authorList>
    </citation>
    <scope>NUCLEOTIDE SEQUENCE</scope>
    <source>
        <strain evidence="8">CBS 118394</strain>
    </source>
</reference>
<evidence type="ECO:0000256" key="3">
    <source>
        <dbReference type="ARBA" id="ARBA00022729"/>
    </source>
</evidence>
<dbReference type="GO" id="GO:0016810">
    <property type="term" value="F:hydrolase activity, acting on carbon-nitrogen (but not peptide) bonds"/>
    <property type="evidence" value="ECO:0007669"/>
    <property type="project" value="InterPro"/>
</dbReference>
<evidence type="ECO:0000256" key="4">
    <source>
        <dbReference type="ARBA" id="ARBA00022801"/>
    </source>
</evidence>
<gene>
    <name evidence="8" type="ORF">B0H66DRAFT_577628</name>
</gene>
<dbReference type="AlphaFoldDB" id="A0AAE0HVJ6"/>
<dbReference type="GO" id="GO:0046872">
    <property type="term" value="F:metal ion binding"/>
    <property type="evidence" value="ECO:0007669"/>
    <property type="project" value="UniProtKB-KW"/>
</dbReference>
<keyword evidence="3" id="KW-0732">Signal</keyword>
<comment type="caution">
    <text evidence="8">The sequence shown here is derived from an EMBL/GenBank/DDBJ whole genome shotgun (WGS) entry which is preliminary data.</text>
</comment>
<name>A0AAE0HVJ6_9PEZI</name>
<evidence type="ECO:0000256" key="1">
    <source>
        <dbReference type="ARBA" id="ARBA00001941"/>
    </source>
</evidence>
<evidence type="ECO:0000259" key="7">
    <source>
        <dbReference type="PROSITE" id="PS51677"/>
    </source>
</evidence>
<dbReference type="InterPro" id="IPR011330">
    <property type="entry name" value="Glyco_hydro/deAcase_b/a-brl"/>
</dbReference>
<dbReference type="PANTHER" id="PTHR46471:SF2">
    <property type="entry name" value="CHITIN DEACETYLASE-RELATED"/>
    <property type="match status" value="1"/>
</dbReference>
<protein>
    <submittedName>
        <fullName evidence="8">Carbohydrate esterase family 4 protein</fullName>
    </submittedName>
</protein>
<dbReference type="CDD" id="cd10951">
    <property type="entry name" value="CE4_ClCDA_like"/>
    <property type="match status" value="1"/>
</dbReference>
<keyword evidence="4" id="KW-0378">Hydrolase</keyword>
<keyword evidence="9" id="KW-1185">Reference proteome</keyword>
<sequence length="247" mass="27899">MPEVPASPEQVHATELADRISGLVPYGSIIEHCTIRGVVALTFDDGPYKYTNDVLDLLDEHNATATFFVNGHNWVDEIDDQSTPWPATLRRMVRSGHQVGSHGWSHVDMMNTDSQSRNHQIRRLESALLSILGEYPTYFRPPYASCEPECLAELEGMGYHVVNFDLDTKDYEHNQPDTVRTAQNIFADALDSGTPRSSFLVLSHDVHKTTAKSLVPFMLQKIRHRRYKAVTVGECLGDAPENWYRVS</sequence>
<proteinExistence type="predicted"/>
<dbReference type="Pfam" id="PF01522">
    <property type="entry name" value="Polysacc_deac_1"/>
    <property type="match status" value="1"/>
</dbReference>
<dbReference type="PANTHER" id="PTHR46471">
    <property type="entry name" value="CHITIN DEACETYLASE"/>
    <property type="match status" value="1"/>
</dbReference>
<evidence type="ECO:0000256" key="6">
    <source>
        <dbReference type="ARBA" id="ARBA00023285"/>
    </source>
</evidence>
<evidence type="ECO:0000256" key="5">
    <source>
        <dbReference type="ARBA" id="ARBA00023277"/>
    </source>
</evidence>
<feature type="domain" description="NodB homology" evidence="7">
    <location>
        <begin position="37"/>
        <end position="230"/>
    </location>
</feature>
<dbReference type="Gene3D" id="3.20.20.370">
    <property type="entry name" value="Glycoside hydrolase/deacetylase"/>
    <property type="match status" value="1"/>
</dbReference>
<keyword evidence="6" id="KW-0170">Cobalt</keyword>
<accession>A0AAE0HVJ6</accession>
<dbReference type="SUPFAM" id="SSF88713">
    <property type="entry name" value="Glycoside hydrolase/deacetylase"/>
    <property type="match status" value="1"/>
</dbReference>
<keyword evidence="5" id="KW-0119">Carbohydrate metabolism</keyword>
<dbReference type="InterPro" id="IPR002509">
    <property type="entry name" value="NODB_dom"/>
</dbReference>
<evidence type="ECO:0000313" key="8">
    <source>
        <dbReference type="EMBL" id="KAK3313710.1"/>
    </source>
</evidence>
<dbReference type="EMBL" id="JAUEDM010000007">
    <property type="protein sequence ID" value="KAK3313710.1"/>
    <property type="molecule type" value="Genomic_DNA"/>
</dbReference>
<evidence type="ECO:0000256" key="2">
    <source>
        <dbReference type="ARBA" id="ARBA00022723"/>
    </source>
</evidence>
<reference evidence="8" key="2">
    <citation type="submission" date="2023-06" db="EMBL/GenBank/DDBJ databases">
        <authorList>
            <consortium name="Lawrence Berkeley National Laboratory"/>
            <person name="Haridas S."/>
            <person name="Hensen N."/>
            <person name="Bonometti L."/>
            <person name="Westerberg I."/>
            <person name="Brannstrom I.O."/>
            <person name="Guillou S."/>
            <person name="Cros-Aarteil S."/>
            <person name="Calhoun S."/>
            <person name="Kuo A."/>
            <person name="Mondo S."/>
            <person name="Pangilinan J."/>
            <person name="Riley R."/>
            <person name="Labutti K."/>
            <person name="Andreopoulos B."/>
            <person name="Lipzen A."/>
            <person name="Chen C."/>
            <person name="Yanf M."/>
            <person name="Daum C."/>
            <person name="Ng V."/>
            <person name="Clum A."/>
            <person name="Steindorff A."/>
            <person name="Ohm R."/>
            <person name="Martin F."/>
            <person name="Silar P."/>
            <person name="Natvig D."/>
            <person name="Lalanne C."/>
            <person name="Gautier V."/>
            <person name="Ament-Velasquez S.L."/>
            <person name="Kruys A."/>
            <person name="Hutchinson M.I."/>
            <person name="Powell A.J."/>
            <person name="Barry K."/>
            <person name="Miller A.N."/>
            <person name="Grigoriev I.V."/>
            <person name="Debuchy R."/>
            <person name="Gladieux P."/>
            <person name="Thoren M.H."/>
            <person name="Johannesson H."/>
        </authorList>
    </citation>
    <scope>NUCLEOTIDE SEQUENCE</scope>
    <source>
        <strain evidence="8">CBS 118394</strain>
    </source>
</reference>
<comment type="cofactor">
    <cofactor evidence="1">
        <name>Co(2+)</name>
        <dbReference type="ChEBI" id="CHEBI:48828"/>
    </cofactor>
</comment>
<dbReference type="GO" id="GO:0005975">
    <property type="term" value="P:carbohydrate metabolic process"/>
    <property type="evidence" value="ECO:0007669"/>
    <property type="project" value="InterPro"/>
</dbReference>
<keyword evidence="2" id="KW-0479">Metal-binding</keyword>
<dbReference type="Proteomes" id="UP001283341">
    <property type="component" value="Unassembled WGS sequence"/>
</dbReference>